<comment type="similarity">
    <text evidence="1 8">Belongs to the RecN family.</text>
</comment>
<evidence type="ECO:0000313" key="10">
    <source>
        <dbReference type="EMBL" id="MFC4755703.1"/>
    </source>
</evidence>
<comment type="caution">
    <text evidence="10">The sequence shown here is derived from an EMBL/GenBank/DDBJ whole genome shotgun (WGS) entry which is preliminary data.</text>
</comment>
<dbReference type="PANTHER" id="PTHR11059">
    <property type="entry name" value="DNA REPAIR PROTEIN RECN"/>
    <property type="match status" value="1"/>
</dbReference>
<dbReference type="EMBL" id="JBHSHP010000051">
    <property type="protein sequence ID" value="MFC4755703.1"/>
    <property type="molecule type" value="Genomic_DNA"/>
</dbReference>
<evidence type="ECO:0000259" key="9">
    <source>
        <dbReference type="Pfam" id="PF13476"/>
    </source>
</evidence>
<evidence type="ECO:0000256" key="6">
    <source>
        <dbReference type="ARBA" id="ARBA00023204"/>
    </source>
</evidence>
<name>A0ABV9PV78_9ACTN</name>
<dbReference type="PANTHER" id="PTHR11059:SF0">
    <property type="entry name" value="DNA REPAIR PROTEIN RECN"/>
    <property type="match status" value="1"/>
</dbReference>
<dbReference type="PIRSF" id="PIRSF003128">
    <property type="entry name" value="RecN"/>
    <property type="match status" value="1"/>
</dbReference>
<sequence>MLTELRISGLGVIDEAVADFSPGLSVLTGETGAGKTMVVTGLRLLAGGRADPGRVRRGADKALVEGRFDLTAASTMDESDRRELDGLLEDSDAEFDEDGSVIAVRRVGADGRSRARLGGRSVPAGTLGRFCAPLLAVHGQNDQLRLLRADHQRDAVDTHGGDAARAALEAYRETFRRWRRAEASLAERTGRARELAREADLLRMGLEEIDALAPQSGEGAELDALIRRLTDSEELREIAGRAHEALAGDGETAEPMVGVLDQLRQRLSGADDPALDPIATSIGQAVAALGDAATELGLYLAELPVDAADLDSALERRHDLRALTRKYGTDVDDVIDWAEKARVRLTEVDTSDSAVAELEATVARLAAELADRGAALTDVRRAAGADLADRVSAELADLSMGGARLTVRVTPSGDGLEGATESGLDDVVLELDGPSGAVPLGKGASGGELSRVMLALEVVLAERSGGGTLVFDEVDAGVGGRAALSIGKRLARLARTHQVIAVTHLAQVAAYADTHLVVHKDSDADAGDTVVSGVRAVADTDRVTELARMLAGMEDTDTGLAHARELLETAQNQKSQAQVDR</sequence>
<keyword evidence="3" id="KW-0547">Nucleotide-binding</keyword>
<organism evidence="10 11">
    <name type="scientific">Dietzia aurantiaca</name>
    <dbReference type="NCBI Taxonomy" id="983873"/>
    <lineage>
        <taxon>Bacteria</taxon>
        <taxon>Bacillati</taxon>
        <taxon>Actinomycetota</taxon>
        <taxon>Actinomycetes</taxon>
        <taxon>Mycobacteriales</taxon>
        <taxon>Dietziaceae</taxon>
        <taxon>Dietzia</taxon>
    </lineage>
</organism>
<dbReference type="InterPro" id="IPR038729">
    <property type="entry name" value="Rad50/SbcC_AAA"/>
</dbReference>
<evidence type="ECO:0000256" key="4">
    <source>
        <dbReference type="ARBA" id="ARBA00022763"/>
    </source>
</evidence>
<evidence type="ECO:0000256" key="3">
    <source>
        <dbReference type="ARBA" id="ARBA00022741"/>
    </source>
</evidence>
<dbReference type="InterPro" id="IPR027417">
    <property type="entry name" value="P-loop_NTPase"/>
</dbReference>
<feature type="domain" description="Rad50/SbcC-type AAA" evidence="9">
    <location>
        <begin position="4"/>
        <end position="58"/>
    </location>
</feature>
<evidence type="ECO:0000256" key="5">
    <source>
        <dbReference type="ARBA" id="ARBA00022840"/>
    </source>
</evidence>
<keyword evidence="5" id="KW-0067">ATP-binding</keyword>
<dbReference type="SUPFAM" id="SSF52540">
    <property type="entry name" value="P-loop containing nucleoside triphosphate hydrolases"/>
    <property type="match status" value="2"/>
</dbReference>
<keyword evidence="11" id="KW-1185">Reference proteome</keyword>
<accession>A0ABV9PV78</accession>
<evidence type="ECO:0000256" key="8">
    <source>
        <dbReference type="PIRNR" id="PIRNR003128"/>
    </source>
</evidence>
<dbReference type="CDD" id="cd03241">
    <property type="entry name" value="ABC_RecN"/>
    <property type="match status" value="1"/>
</dbReference>
<protein>
    <recommendedName>
        <fullName evidence="2 8">DNA repair protein RecN</fullName>
    </recommendedName>
    <alternativeName>
        <fullName evidence="7 8">Recombination protein N</fullName>
    </alternativeName>
</protein>
<proteinExistence type="inferred from homology"/>
<dbReference type="Pfam" id="PF13476">
    <property type="entry name" value="AAA_23"/>
    <property type="match status" value="1"/>
</dbReference>
<evidence type="ECO:0000256" key="2">
    <source>
        <dbReference type="ARBA" id="ARBA00021315"/>
    </source>
</evidence>
<dbReference type="Proteomes" id="UP001595836">
    <property type="component" value="Unassembled WGS sequence"/>
</dbReference>
<dbReference type="InterPro" id="IPR004604">
    <property type="entry name" value="DNA_recomb/repair_RecN"/>
</dbReference>
<keyword evidence="4 8" id="KW-0227">DNA damage</keyword>
<keyword evidence="6 8" id="KW-0234">DNA repair</keyword>
<dbReference type="Gene3D" id="3.40.50.300">
    <property type="entry name" value="P-loop containing nucleotide triphosphate hydrolases"/>
    <property type="match status" value="2"/>
</dbReference>
<evidence type="ECO:0000256" key="1">
    <source>
        <dbReference type="ARBA" id="ARBA00009441"/>
    </source>
</evidence>
<evidence type="ECO:0000313" key="11">
    <source>
        <dbReference type="Proteomes" id="UP001595836"/>
    </source>
</evidence>
<reference evidence="11" key="1">
    <citation type="journal article" date="2019" name="Int. J. Syst. Evol. Microbiol.">
        <title>The Global Catalogue of Microorganisms (GCM) 10K type strain sequencing project: providing services to taxonomists for standard genome sequencing and annotation.</title>
        <authorList>
            <consortium name="The Broad Institute Genomics Platform"/>
            <consortium name="The Broad Institute Genome Sequencing Center for Infectious Disease"/>
            <person name="Wu L."/>
            <person name="Ma J."/>
        </authorList>
    </citation>
    <scope>NUCLEOTIDE SEQUENCE [LARGE SCALE GENOMIC DNA]</scope>
    <source>
        <strain evidence="11">JCM 11882</strain>
    </source>
</reference>
<evidence type="ECO:0000256" key="7">
    <source>
        <dbReference type="ARBA" id="ARBA00033408"/>
    </source>
</evidence>
<comment type="function">
    <text evidence="8">May be involved in recombinational repair of damaged DNA.</text>
</comment>
<dbReference type="NCBIfam" id="TIGR00634">
    <property type="entry name" value="recN"/>
    <property type="match status" value="1"/>
</dbReference>
<dbReference type="RefSeq" id="WP_344994954.1">
    <property type="nucleotide sequence ID" value="NZ_BAABCD010000048.1"/>
</dbReference>
<gene>
    <name evidence="10" type="primary">recN</name>
    <name evidence="10" type="ORF">ACFO7U_13090</name>
</gene>